<dbReference type="Pfam" id="PF01371">
    <property type="entry name" value="Trp_repressor"/>
    <property type="match status" value="1"/>
</dbReference>
<dbReference type="GO" id="GO:0003700">
    <property type="term" value="F:DNA-binding transcription factor activity"/>
    <property type="evidence" value="ECO:0007669"/>
    <property type="project" value="InterPro"/>
</dbReference>
<name>A0A1J5IQM6_9BACT</name>
<accession>A0A1J5IQM6</accession>
<gene>
    <name evidence="1" type="ORF">AUK40_04680</name>
</gene>
<dbReference type="PANTHER" id="PTHR40080">
    <property type="entry name" value="LMO1763 PROTEIN"/>
    <property type="match status" value="1"/>
</dbReference>
<reference evidence="1 2" key="1">
    <citation type="journal article" date="2016" name="Environ. Microbiol.">
        <title>Genomic resolution of a cold subsurface aquifer community provides metabolic insights for novel microbes adapted to high CO concentrations.</title>
        <authorList>
            <person name="Probst A.J."/>
            <person name="Castelle C.J."/>
            <person name="Singh A."/>
            <person name="Brown C.T."/>
            <person name="Anantharaman K."/>
            <person name="Sharon I."/>
            <person name="Hug L.A."/>
            <person name="Burstein D."/>
            <person name="Emerson J.B."/>
            <person name="Thomas B.C."/>
            <person name="Banfield J.F."/>
        </authorList>
    </citation>
    <scope>NUCLEOTIDE SEQUENCE [LARGE SCALE GENOMIC DNA]</scope>
    <source>
        <strain evidence="1">CG2_30_54_11</strain>
    </source>
</reference>
<dbReference type="SUPFAM" id="SSF48295">
    <property type="entry name" value="TrpR-like"/>
    <property type="match status" value="1"/>
</dbReference>
<dbReference type="Proteomes" id="UP000183245">
    <property type="component" value="Unassembled WGS sequence"/>
</dbReference>
<dbReference type="EMBL" id="MNZT01000080">
    <property type="protein sequence ID" value="OIP96714.1"/>
    <property type="molecule type" value="Genomic_DNA"/>
</dbReference>
<protein>
    <recommendedName>
        <fullName evidence="3">TrpR, YerC/YecD</fullName>
    </recommendedName>
</protein>
<dbReference type="InterPro" id="IPR013368">
    <property type="entry name" value="YecD_YerC"/>
</dbReference>
<organism evidence="1 2">
    <name type="scientific">Candidatus Wirthbacteria bacterium CG2_30_54_11</name>
    <dbReference type="NCBI Taxonomy" id="1817892"/>
    <lineage>
        <taxon>Bacteria</taxon>
        <taxon>Candidatus Wirthbacteria</taxon>
    </lineage>
</organism>
<dbReference type="NCBIfam" id="TIGR02531">
    <property type="entry name" value="yecD_yerC"/>
    <property type="match status" value="1"/>
</dbReference>
<dbReference type="PANTHER" id="PTHR40080:SF1">
    <property type="entry name" value="TRPR-LIKE PROTEIN YERC_YECD"/>
    <property type="match status" value="1"/>
</dbReference>
<dbReference type="InterPro" id="IPR000831">
    <property type="entry name" value="Trp_repress"/>
</dbReference>
<evidence type="ECO:0000313" key="1">
    <source>
        <dbReference type="EMBL" id="OIP96714.1"/>
    </source>
</evidence>
<comment type="caution">
    <text evidence="1">The sequence shown here is derived from an EMBL/GenBank/DDBJ whole genome shotgun (WGS) entry which is preliminary data.</text>
</comment>
<proteinExistence type="predicted"/>
<sequence length="94" mass="10801">MTDQITSPQTTELFEAMLSLKTVDECRSFFRDLCTIGEIEAMTERFQVAKLIDQKIPYREISRQTGSSTATITRVAHWMHHGMGGYRLMLDRAT</sequence>
<evidence type="ECO:0000313" key="2">
    <source>
        <dbReference type="Proteomes" id="UP000183245"/>
    </source>
</evidence>
<evidence type="ECO:0008006" key="3">
    <source>
        <dbReference type="Google" id="ProtNLM"/>
    </source>
</evidence>
<dbReference type="Gene3D" id="1.10.1270.10">
    <property type="entry name" value="TrpR-like"/>
    <property type="match status" value="1"/>
</dbReference>
<dbReference type="InterPro" id="IPR038116">
    <property type="entry name" value="TrpR-like_sf"/>
</dbReference>
<dbReference type="GO" id="GO:0043565">
    <property type="term" value="F:sequence-specific DNA binding"/>
    <property type="evidence" value="ECO:0007669"/>
    <property type="project" value="InterPro"/>
</dbReference>
<dbReference type="PIRSF" id="PIRSF012508">
    <property type="entry name" value="YerC"/>
    <property type="match status" value="1"/>
</dbReference>
<dbReference type="AlphaFoldDB" id="A0A1J5IQM6"/>
<dbReference type="STRING" id="1817892.AUK40_04680"/>
<dbReference type="InterPro" id="IPR010921">
    <property type="entry name" value="Trp_repressor/repl_initiator"/>
</dbReference>